<keyword evidence="3" id="KW-1185">Reference proteome</keyword>
<accession>A0A699Z7Y0</accession>
<feature type="region of interest" description="Disordered" evidence="1">
    <location>
        <begin position="73"/>
        <end position="98"/>
    </location>
</feature>
<gene>
    <name evidence="2" type="ORF">HaLaN_11547</name>
</gene>
<protein>
    <submittedName>
        <fullName evidence="2">Uncharacterized protein</fullName>
    </submittedName>
</protein>
<proteinExistence type="predicted"/>
<evidence type="ECO:0000313" key="2">
    <source>
        <dbReference type="EMBL" id="GFH15339.1"/>
    </source>
</evidence>
<evidence type="ECO:0000256" key="1">
    <source>
        <dbReference type="SAM" id="MobiDB-lite"/>
    </source>
</evidence>
<dbReference type="AlphaFoldDB" id="A0A699Z7Y0"/>
<comment type="caution">
    <text evidence="2">The sequence shown here is derived from an EMBL/GenBank/DDBJ whole genome shotgun (WGS) entry which is preliminary data.</text>
</comment>
<name>A0A699Z7Y0_HAELA</name>
<organism evidence="2 3">
    <name type="scientific">Haematococcus lacustris</name>
    <name type="common">Green alga</name>
    <name type="synonym">Haematococcus pluvialis</name>
    <dbReference type="NCBI Taxonomy" id="44745"/>
    <lineage>
        <taxon>Eukaryota</taxon>
        <taxon>Viridiplantae</taxon>
        <taxon>Chlorophyta</taxon>
        <taxon>core chlorophytes</taxon>
        <taxon>Chlorophyceae</taxon>
        <taxon>CS clade</taxon>
        <taxon>Chlamydomonadales</taxon>
        <taxon>Haematococcaceae</taxon>
        <taxon>Haematococcus</taxon>
    </lineage>
</organism>
<sequence>MLVQKQRLADEQAAQCRKDTVEAGVLCGARAERGQDIAASTLQFRVVESATITCRARLRLQDMFWPSLPPKMRAQRGEVESGGSNVRAPLGPPLESDH</sequence>
<dbReference type="Proteomes" id="UP000485058">
    <property type="component" value="Unassembled WGS sequence"/>
</dbReference>
<dbReference type="EMBL" id="BLLF01000838">
    <property type="protein sequence ID" value="GFH15339.1"/>
    <property type="molecule type" value="Genomic_DNA"/>
</dbReference>
<evidence type="ECO:0000313" key="3">
    <source>
        <dbReference type="Proteomes" id="UP000485058"/>
    </source>
</evidence>
<reference evidence="2 3" key="1">
    <citation type="submission" date="2020-02" db="EMBL/GenBank/DDBJ databases">
        <title>Draft genome sequence of Haematococcus lacustris strain NIES-144.</title>
        <authorList>
            <person name="Morimoto D."/>
            <person name="Nakagawa S."/>
            <person name="Yoshida T."/>
            <person name="Sawayama S."/>
        </authorList>
    </citation>
    <scope>NUCLEOTIDE SEQUENCE [LARGE SCALE GENOMIC DNA]</scope>
    <source>
        <strain evidence="2 3">NIES-144</strain>
    </source>
</reference>